<reference evidence="3" key="1">
    <citation type="submission" date="2015-05" db="EMBL/GenBank/DDBJ databases">
        <authorList>
            <person name="Fogelqvist Johan"/>
        </authorList>
    </citation>
    <scope>NUCLEOTIDE SEQUENCE [LARGE SCALE GENOMIC DNA]</scope>
</reference>
<feature type="compositionally biased region" description="Polar residues" evidence="1">
    <location>
        <begin position="132"/>
        <end position="143"/>
    </location>
</feature>
<accession>A0A0G4MUT6</accession>
<protein>
    <submittedName>
        <fullName evidence="2">Uncharacterized protein</fullName>
    </submittedName>
</protein>
<evidence type="ECO:0000313" key="2">
    <source>
        <dbReference type="EMBL" id="CRK37947.1"/>
    </source>
</evidence>
<evidence type="ECO:0000313" key="3">
    <source>
        <dbReference type="Proteomes" id="UP000045706"/>
    </source>
</evidence>
<dbReference type="Proteomes" id="UP000045706">
    <property type="component" value="Unassembled WGS sequence"/>
</dbReference>
<sequence>MAICRRKVTHARETGGFAFEQPPRSGTVITRATAKDTKIEAQALSTTTRSGHTNPSGRPARFTDRPTERPRCRQYFDGAPERLYPPPPSIPPIPLAACDPLPGPVWTASASVSWLGWEGRGGNVSLAHGGKAQTQAQRQQGRKTCSDWYEGHLGGQR</sequence>
<dbReference type="EMBL" id="CVQI01030890">
    <property type="protein sequence ID" value="CRK37947.1"/>
    <property type="molecule type" value="Genomic_DNA"/>
</dbReference>
<feature type="compositionally biased region" description="Polar residues" evidence="1">
    <location>
        <begin position="43"/>
        <end position="56"/>
    </location>
</feature>
<proteinExistence type="predicted"/>
<evidence type="ECO:0000256" key="1">
    <source>
        <dbReference type="SAM" id="MobiDB-lite"/>
    </source>
</evidence>
<dbReference type="AlphaFoldDB" id="A0A0G4MUT6"/>
<gene>
    <name evidence="2" type="ORF">BN1723_015271</name>
</gene>
<feature type="compositionally biased region" description="Basic and acidic residues" evidence="1">
    <location>
        <begin position="61"/>
        <end position="71"/>
    </location>
</feature>
<feature type="region of interest" description="Disordered" evidence="1">
    <location>
        <begin position="128"/>
        <end position="157"/>
    </location>
</feature>
<name>A0A0G4MUT6_VERLO</name>
<feature type="region of interest" description="Disordered" evidence="1">
    <location>
        <begin position="42"/>
        <end position="71"/>
    </location>
</feature>
<organism evidence="2 3">
    <name type="scientific">Verticillium longisporum</name>
    <name type="common">Verticillium dahliae var. longisporum</name>
    <dbReference type="NCBI Taxonomy" id="100787"/>
    <lineage>
        <taxon>Eukaryota</taxon>
        <taxon>Fungi</taxon>
        <taxon>Dikarya</taxon>
        <taxon>Ascomycota</taxon>
        <taxon>Pezizomycotina</taxon>
        <taxon>Sordariomycetes</taxon>
        <taxon>Hypocreomycetidae</taxon>
        <taxon>Glomerellales</taxon>
        <taxon>Plectosphaerellaceae</taxon>
        <taxon>Verticillium</taxon>
    </lineage>
</organism>